<evidence type="ECO:0000256" key="1">
    <source>
        <dbReference type="SAM" id="SignalP"/>
    </source>
</evidence>
<gene>
    <name evidence="2" type="ORF">PLEPLA_LOCUS24469</name>
</gene>
<evidence type="ECO:0000313" key="3">
    <source>
        <dbReference type="Proteomes" id="UP001153269"/>
    </source>
</evidence>
<sequence>MGLGWRGAAGTLRRRTEGSRYLLVTLLLLLCGFWEAHTQTEDGKSVYFWETECDTQENPDVGLQIDYLHLFVSQKQWSLGPTQLSALRNRCCVSPRSTDVTSQCTGTGQPGADSPLLAEYILHCTEAPAVKDVTLVVSGSLKITCYHSGPTGEAVQEIEGEWV</sequence>
<name>A0A9N7UTF9_PLEPL</name>
<accession>A0A9N7UTF9</accession>
<protein>
    <submittedName>
        <fullName evidence="2">Uncharacterized protein</fullName>
    </submittedName>
</protein>
<proteinExistence type="predicted"/>
<keyword evidence="3" id="KW-1185">Reference proteome</keyword>
<dbReference type="Proteomes" id="UP001153269">
    <property type="component" value="Unassembled WGS sequence"/>
</dbReference>
<dbReference type="EMBL" id="CADEAL010001891">
    <property type="protein sequence ID" value="CAB1436436.1"/>
    <property type="molecule type" value="Genomic_DNA"/>
</dbReference>
<dbReference type="AlphaFoldDB" id="A0A9N7UTF9"/>
<organism evidence="2 3">
    <name type="scientific">Pleuronectes platessa</name>
    <name type="common">European plaice</name>
    <dbReference type="NCBI Taxonomy" id="8262"/>
    <lineage>
        <taxon>Eukaryota</taxon>
        <taxon>Metazoa</taxon>
        <taxon>Chordata</taxon>
        <taxon>Craniata</taxon>
        <taxon>Vertebrata</taxon>
        <taxon>Euteleostomi</taxon>
        <taxon>Actinopterygii</taxon>
        <taxon>Neopterygii</taxon>
        <taxon>Teleostei</taxon>
        <taxon>Neoteleostei</taxon>
        <taxon>Acanthomorphata</taxon>
        <taxon>Carangaria</taxon>
        <taxon>Pleuronectiformes</taxon>
        <taxon>Pleuronectoidei</taxon>
        <taxon>Pleuronectidae</taxon>
        <taxon>Pleuronectes</taxon>
    </lineage>
</organism>
<feature type="chain" id="PRO_5040219969" evidence="1">
    <location>
        <begin position="39"/>
        <end position="163"/>
    </location>
</feature>
<evidence type="ECO:0000313" key="2">
    <source>
        <dbReference type="EMBL" id="CAB1436436.1"/>
    </source>
</evidence>
<keyword evidence="1" id="KW-0732">Signal</keyword>
<feature type="signal peptide" evidence="1">
    <location>
        <begin position="1"/>
        <end position="38"/>
    </location>
</feature>
<comment type="caution">
    <text evidence="2">The sequence shown here is derived from an EMBL/GenBank/DDBJ whole genome shotgun (WGS) entry which is preliminary data.</text>
</comment>
<reference evidence="2" key="1">
    <citation type="submission" date="2020-03" db="EMBL/GenBank/DDBJ databases">
        <authorList>
            <person name="Weist P."/>
        </authorList>
    </citation>
    <scope>NUCLEOTIDE SEQUENCE</scope>
</reference>